<dbReference type="PANTHER" id="PTHR24148:SF82">
    <property type="entry name" value="HETEROKARYON INCOMPATIBILITY DOMAIN-CONTAINING PROTEIN"/>
    <property type="match status" value="1"/>
</dbReference>
<keyword evidence="3" id="KW-1185">Reference proteome</keyword>
<proteinExistence type="predicted"/>
<evidence type="ECO:0000313" key="2">
    <source>
        <dbReference type="EMBL" id="PMD63946.1"/>
    </source>
</evidence>
<dbReference type="InParanoid" id="A0A2J6TLQ3"/>
<dbReference type="EMBL" id="KZ613777">
    <property type="protein sequence ID" value="PMD63946.1"/>
    <property type="molecule type" value="Genomic_DNA"/>
</dbReference>
<dbReference type="InterPro" id="IPR052895">
    <property type="entry name" value="HetReg/Transcr_Mod"/>
</dbReference>
<feature type="domain" description="Heterokaryon incompatibility" evidence="1">
    <location>
        <begin position="74"/>
        <end position="202"/>
    </location>
</feature>
<dbReference type="AlphaFoldDB" id="A0A2J6TLQ3"/>
<dbReference type="InterPro" id="IPR010730">
    <property type="entry name" value="HET"/>
</dbReference>
<dbReference type="RefSeq" id="XP_024740850.1">
    <property type="nucleotide sequence ID" value="XM_024876722.1"/>
</dbReference>
<protein>
    <submittedName>
        <fullName evidence="2">HET-domain-containing protein</fullName>
    </submittedName>
</protein>
<reference evidence="2 3" key="1">
    <citation type="submission" date="2016-04" db="EMBL/GenBank/DDBJ databases">
        <title>A degradative enzymes factory behind the ericoid mycorrhizal symbiosis.</title>
        <authorList>
            <consortium name="DOE Joint Genome Institute"/>
            <person name="Martino E."/>
            <person name="Morin E."/>
            <person name="Grelet G."/>
            <person name="Kuo A."/>
            <person name="Kohler A."/>
            <person name="Daghino S."/>
            <person name="Barry K."/>
            <person name="Choi C."/>
            <person name="Cichocki N."/>
            <person name="Clum A."/>
            <person name="Copeland A."/>
            <person name="Hainaut M."/>
            <person name="Haridas S."/>
            <person name="Labutti K."/>
            <person name="Lindquist E."/>
            <person name="Lipzen A."/>
            <person name="Khouja H.-R."/>
            <person name="Murat C."/>
            <person name="Ohm R."/>
            <person name="Olson A."/>
            <person name="Spatafora J."/>
            <person name="Veneault-Fourrey C."/>
            <person name="Henrissat B."/>
            <person name="Grigoriev I."/>
            <person name="Martin F."/>
            <person name="Perotto S."/>
        </authorList>
    </citation>
    <scope>NUCLEOTIDE SEQUENCE [LARGE SCALE GENOMIC DNA]</scope>
    <source>
        <strain evidence="2 3">E</strain>
    </source>
</reference>
<dbReference type="Pfam" id="PF06985">
    <property type="entry name" value="HET"/>
    <property type="match status" value="1"/>
</dbReference>
<dbReference type="OrthoDB" id="2157530at2759"/>
<evidence type="ECO:0000259" key="1">
    <source>
        <dbReference type="Pfam" id="PF06985"/>
    </source>
</evidence>
<dbReference type="Proteomes" id="UP000235371">
    <property type="component" value="Unassembled WGS sequence"/>
</dbReference>
<dbReference type="PANTHER" id="PTHR24148">
    <property type="entry name" value="ANKYRIN REPEAT DOMAIN-CONTAINING PROTEIN 39 HOMOLOG-RELATED"/>
    <property type="match status" value="1"/>
</dbReference>
<sequence>MPSRKDILAFLRGRTQDVSAKQDNLRRTVVRSPTYHPIAHRDSRLLHLFPGQWEDPIAFDLVPFSTELESLPFYEAVSYTWGDQTDCLPVTCSGREIDITLNVAALLRRFRLHDNIRLLWIDAVCINQKDDREKSIQVAMMDTIYRRANRVLIYLGESDGRDTTTVMKCFAKRFSSQHLGLKIFTGFLESRPWFNRIWVLQEVALAEHALAICGSICIPWACIPAWWAANVENLRSSFAPPPTLSIDPIALKRSSLLQQLHDTRLSRATDPRDKVYGLIGLLSPEDELSVMVDYTQSIDIVYKYVASSIMSRVKSLKVLSAVAAINTHDRPRSSLLSWVPDWQQDPGLTSLGLSNMYLEPYGAGGSVACGLHISTDHLQLSCLGINLDVVESLGELCPVQAPISEGKILPTLNQWWQLLIGTWETRSSKLRRNTSKLLKNAVSYAPDMGIYCRVRSPDAIFVENQGPYALWSTFK</sequence>
<organism evidence="2 3">
    <name type="scientific">Hyaloscypha bicolor E</name>
    <dbReference type="NCBI Taxonomy" id="1095630"/>
    <lineage>
        <taxon>Eukaryota</taxon>
        <taxon>Fungi</taxon>
        <taxon>Dikarya</taxon>
        <taxon>Ascomycota</taxon>
        <taxon>Pezizomycotina</taxon>
        <taxon>Leotiomycetes</taxon>
        <taxon>Helotiales</taxon>
        <taxon>Hyaloscyphaceae</taxon>
        <taxon>Hyaloscypha</taxon>
        <taxon>Hyaloscypha bicolor</taxon>
    </lineage>
</organism>
<accession>A0A2J6TLQ3</accession>
<name>A0A2J6TLQ3_9HELO</name>
<gene>
    <name evidence="2" type="ORF">K444DRAFT_555904</name>
</gene>
<dbReference type="STRING" id="1095630.A0A2J6TLQ3"/>
<evidence type="ECO:0000313" key="3">
    <source>
        <dbReference type="Proteomes" id="UP000235371"/>
    </source>
</evidence>
<dbReference type="GeneID" id="36584801"/>